<evidence type="ECO:0000256" key="1">
    <source>
        <dbReference type="SAM" id="SignalP"/>
    </source>
</evidence>
<dbReference type="EMBL" id="MRWQ01000028">
    <property type="protein sequence ID" value="OKL35291.1"/>
    <property type="molecule type" value="Genomic_DNA"/>
</dbReference>
<proteinExistence type="predicted"/>
<protein>
    <recommendedName>
        <fullName evidence="4">Copper amine oxidase-like N-terminal domain-containing protein</fullName>
    </recommendedName>
</protein>
<gene>
    <name evidence="2" type="ORF">BLL40_16210</name>
</gene>
<accession>A0A1Q5NZA2</accession>
<reference evidence="2 3" key="1">
    <citation type="submission" date="2016-12" db="EMBL/GenBank/DDBJ databases">
        <title>Domibacillus sp. SAOS 44 whole genome sequencing.</title>
        <authorList>
            <person name="Verma A."/>
            <person name="Krishnamurthi S."/>
        </authorList>
    </citation>
    <scope>NUCLEOTIDE SEQUENCE [LARGE SCALE GENOMIC DNA]</scope>
    <source>
        <strain evidence="2 3">SAOS 44</strain>
    </source>
</reference>
<keyword evidence="3" id="KW-1185">Reference proteome</keyword>
<dbReference type="AlphaFoldDB" id="A0A1Q5NZA2"/>
<dbReference type="OrthoDB" id="2967247at2"/>
<evidence type="ECO:0000313" key="3">
    <source>
        <dbReference type="Proteomes" id="UP000186524"/>
    </source>
</evidence>
<evidence type="ECO:0000313" key="2">
    <source>
        <dbReference type="EMBL" id="OKL35291.1"/>
    </source>
</evidence>
<organism evidence="2 3">
    <name type="scientific">Domibacillus mangrovi</name>
    <dbReference type="NCBI Taxonomy" id="1714354"/>
    <lineage>
        <taxon>Bacteria</taxon>
        <taxon>Bacillati</taxon>
        <taxon>Bacillota</taxon>
        <taxon>Bacilli</taxon>
        <taxon>Bacillales</taxon>
        <taxon>Bacillaceae</taxon>
        <taxon>Domibacillus</taxon>
    </lineage>
</organism>
<sequence length="228" mass="26365">MKKRYFLSFSLVALVALTYSASNHQDERHTDPFGNFYDKNGDLIDSSHKSILNEGRPYLTIYDQNNHLIGTYNEEQMKELTFDKDVYKEPKEMDTERPYAYFYDENGKLLNASQDIKAAMTQLSNSGEHDLFIFRSSSFKNNIEIGQNRIFKQPKRLILEPNEPFEQLSILLSDSKGQQTMKMEMGNFIGGINIPLEEYVPDDSYTIQFINEDEDQSIHILGGAVLFN</sequence>
<dbReference type="Proteomes" id="UP000186524">
    <property type="component" value="Unassembled WGS sequence"/>
</dbReference>
<keyword evidence="1" id="KW-0732">Signal</keyword>
<feature type="signal peptide" evidence="1">
    <location>
        <begin position="1"/>
        <end position="21"/>
    </location>
</feature>
<feature type="chain" id="PRO_5039605495" description="Copper amine oxidase-like N-terminal domain-containing protein" evidence="1">
    <location>
        <begin position="22"/>
        <end position="228"/>
    </location>
</feature>
<dbReference type="RefSeq" id="WP_073712890.1">
    <property type="nucleotide sequence ID" value="NZ_MRWQ01000028.1"/>
</dbReference>
<name>A0A1Q5NZA2_9BACI</name>
<comment type="caution">
    <text evidence="2">The sequence shown here is derived from an EMBL/GenBank/DDBJ whole genome shotgun (WGS) entry which is preliminary data.</text>
</comment>
<evidence type="ECO:0008006" key="4">
    <source>
        <dbReference type="Google" id="ProtNLM"/>
    </source>
</evidence>